<name>A0A6C0J1Q1_9ZZZZ</name>
<reference evidence="1" key="1">
    <citation type="journal article" date="2020" name="Nature">
        <title>Giant virus diversity and host interactions through global metagenomics.</title>
        <authorList>
            <person name="Schulz F."/>
            <person name="Roux S."/>
            <person name="Paez-Espino D."/>
            <person name="Jungbluth S."/>
            <person name="Walsh D.A."/>
            <person name="Denef V.J."/>
            <person name="McMahon K.D."/>
            <person name="Konstantinidis K.T."/>
            <person name="Eloe-Fadrosh E.A."/>
            <person name="Kyrpides N.C."/>
            <person name="Woyke T."/>
        </authorList>
    </citation>
    <scope>NUCLEOTIDE SEQUENCE</scope>
    <source>
        <strain evidence="1">GVMAG-M-3300025572-1</strain>
    </source>
</reference>
<accession>A0A6C0J1Q1</accession>
<proteinExistence type="predicted"/>
<dbReference type="EMBL" id="MN740284">
    <property type="protein sequence ID" value="QHT97887.1"/>
    <property type="molecule type" value="Genomic_DNA"/>
</dbReference>
<protein>
    <submittedName>
        <fullName evidence="1">Uncharacterized protein</fullName>
    </submittedName>
</protein>
<dbReference type="AlphaFoldDB" id="A0A6C0J1Q1"/>
<organism evidence="1">
    <name type="scientific">viral metagenome</name>
    <dbReference type="NCBI Taxonomy" id="1070528"/>
    <lineage>
        <taxon>unclassified sequences</taxon>
        <taxon>metagenomes</taxon>
        <taxon>organismal metagenomes</taxon>
    </lineage>
</organism>
<evidence type="ECO:0000313" key="1">
    <source>
        <dbReference type="EMBL" id="QHT97887.1"/>
    </source>
</evidence>
<sequence>MSYPPYTYASPIGYPPPQQYMVEQTYYYPPPPQQAVYITEEMVRPVPAVIEVQVPRRKKRRGGCTIL</sequence>